<proteinExistence type="inferred from homology"/>
<dbReference type="SUPFAM" id="SSF53271">
    <property type="entry name" value="PRTase-like"/>
    <property type="match status" value="1"/>
</dbReference>
<comment type="similarity">
    <text evidence="1">Belongs to the ComF/GntX family.</text>
</comment>
<dbReference type="PANTHER" id="PTHR47505">
    <property type="entry name" value="DNA UTILIZATION PROTEIN YHGH"/>
    <property type="match status" value="1"/>
</dbReference>
<sequence length="223" mass="26052">MRCHYCMKTYDEEVGIRSLFLKPKIVCISCDEAIQACRFNKEGRCPYCLGAYTSGYCRNCDHLNLSTQPFERINAIFHYQGFIKTLFHQYKFLQDVALAEIFAYYIKIPAHDIDFIVPMPSSRENDIKRTFNPVKTILDFQKIAYVDCLKMNVRPKQYTLTPSERFKVQNPIYFEHDESVICLENKSILLIDDIYTTGHTAHCAADVLLQQKVRKLSMLTFAR</sequence>
<dbReference type="InterPro" id="IPR000836">
    <property type="entry name" value="PRTase_dom"/>
</dbReference>
<evidence type="ECO:0000313" key="2">
    <source>
        <dbReference type="EMBL" id="CAD7360417.1"/>
    </source>
</evidence>
<evidence type="ECO:0000313" key="4">
    <source>
        <dbReference type="Proteomes" id="UP000264146"/>
    </source>
</evidence>
<evidence type="ECO:0000313" key="3">
    <source>
        <dbReference type="EMBL" id="SUM89973.1"/>
    </source>
</evidence>
<protein>
    <submittedName>
        <fullName evidence="3">Competence protein F</fullName>
    </submittedName>
</protein>
<dbReference type="CDD" id="cd06223">
    <property type="entry name" value="PRTases_typeI"/>
    <property type="match status" value="1"/>
</dbReference>
<dbReference type="InterPro" id="IPR051910">
    <property type="entry name" value="ComF/GntX_DNA_util-trans"/>
</dbReference>
<gene>
    <name evidence="3" type="ORF">NCTC12218_02093</name>
</gene>
<accession>A0A7Z7VXZ4</accession>
<dbReference type="PANTHER" id="PTHR47505:SF1">
    <property type="entry name" value="DNA UTILIZATION PROTEIN YHGH"/>
    <property type="match status" value="1"/>
</dbReference>
<dbReference type="AlphaFoldDB" id="A0A7Z7VXZ4"/>
<name>A0A7Z7VXZ4_STASC</name>
<reference evidence="2 4" key="2">
    <citation type="submission" date="2020-11" db="EMBL/GenBank/DDBJ databases">
        <authorList>
            <consortium name="Pathogen Informatics"/>
        </authorList>
    </citation>
    <scope>NUCLEOTIDE SEQUENCE [LARGE SCALE GENOMIC DNA]</scope>
    <source>
        <strain evidence="2 4">NCTC12218</strain>
    </source>
</reference>
<dbReference type="Proteomes" id="UP000264146">
    <property type="component" value="Chromosome"/>
</dbReference>
<dbReference type="EMBL" id="LR962863">
    <property type="protein sequence ID" value="CAD7360417.1"/>
    <property type="molecule type" value="Genomic_DNA"/>
</dbReference>
<dbReference type="EMBL" id="UHEF01000001">
    <property type="protein sequence ID" value="SUM89973.1"/>
    <property type="molecule type" value="Genomic_DNA"/>
</dbReference>
<dbReference type="RefSeq" id="WP_016424516.1">
    <property type="nucleotide sequence ID" value="NZ_CABKRV010000001.1"/>
</dbReference>
<dbReference type="InterPro" id="IPR029057">
    <property type="entry name" value="PRTase-like"/>
</dbReference>
<evidence type="ECO:0000256" key="1">
    <source>
        <dbReference type="ARBA" id="ARBA00008007"/>
    </source>
</evidence>
<dbReference type="Gene3D" id="3.40.50.2020">
    <property type="match status" value="1"/>
</dbReference>
<organism evidence="3">
    <name type="scientific">Staphylococcus schleiferi</name>
    <dbReference type="NCBI Taxonomy" id="1295"/>
    <lineage>
        <taxon>Bacteria</taxon>
        <taxon>Bacillati</taxon>
        <taxon>Bacillota</taxon>
        <taxon>Bacilli</taxon>
        <taxon>Bacillales</taxon>
        <taxon>Staphylococcaceae</taxon>
        <taxon>Staphylococcus</taxon>
    </lineage>
</organism>
<reference evidence="3" key="1">
    <citation type="submission" date="2018-06" db="EMBL/GenBank/DDBJ databases">
        <authorList>
            <consortium name="Pathogen Informatics"/>
            <person name="Doyle S."/>
        </authorList>
    </citation>
    <scope>NUCLEOTIDE SEQUENCE [LARGE SCALE GENOMIC DNA]</scope>
    <source>
        <strain evidence="3">NCTC12218</strain>
    </source>
</reference>